<dbReference type="Proteomes" id="UP000318741">
    <property type="component" value="Chromosome"/>
</dbReference>
<accession>A0A517P3L1</accession>
<protein>
    <submittedName>
        <fullName evidence="2">Uncharacterized protein</fullName>
    </submittedName>
</protein>
<evidence type="ECO:0000313" key="3">
    <source>
        <dbReference type="Proteomes" id="UP000318741"/>
    </source>
</evidence>
<evidence type="ECO:0000256" key="1">
    <source>
        <dbReference type="SAM" id="MobiDB-lite"/>
    </source>
</evidence>
<keyword evidence="3" id="KW-1185">Reference proteome</keyword>
<dbReference type="AlphaFoldDB" id="A0A517P3L1"/>
<feature type="compositionally biased region" description="Basic and acidic residues" evidence="1">
    <location>
        <begin position="14"/>
        <end position="25"/>
    </location>
</feature>
<dbReference type="OrthoDB" id="284592at2"/>
<name>A0A517P3L1_9PLAN</name>
<dbReference type="EMBL" id="CP036265">
    <property type="protein sequence ID" value="QDT13959.1"/>
    <property type="molecule type" value="Genomic_DNA"/>
</dbReference>
<gene>
    <name evidence="2" type="ORF">CA12_00270</name>
</gene>
<proteinExistence type="predicted"/>
<dbReference type="KEGG" id="acaf:CA12_00270"/>
<reference evidence="2 3" key="1">
    <citation type="submission" date="2019-02" db="EMBL/GenBank/DDBJ databases">
        <title>Deep-cultivation of Planctomycetes and their phenomic and genomic characterization uncovers novel biology.</title>
        <authorList>
            <person name="Wiegand S."/>
            <person name="Jogler M."/>
            <person name="Boedeker C."/>
            <person name="Pinto D."/>
            <person name="Vollmers J."/>
            <person name="Rivas-Marin E."/>
            <person name="Kohn T."/>
            <person name="Peeters S.H."/>
            <person name="Heuer A."/>
            <person name="Rast P."/>
            <person name="Oberbeckmann S."/>
            <person name="Bunk B."/>
            <person name="Jeske O."/>
            <person name="Meyerdierks A."/>
            <person name="Storesund J.E."/>
            <person name="Kallscheuer N."/>
            <person name="Luecker S."/>
            <person name="Lage O.M."/>
            <person name="Pohl T."/>
            <person name="Merkel B.J."/>
            <person name="Hornburger P."/>
            <person name="Mueller R.-W."/>
            <person name="Bruemmer F."/>
            <person name="Labrenz M."/>
            <person name="Spormann A.M."/>
            <person name="Op den Camp H."/>
            <person name="Overmann J."/>
            <person name="Amann R."/>
            <person name="Jetten M.S.M."/>
            <person name="Mascher T."/>
            <person name="Medema M.H."/>
            <person name="Devos D.P."/>
            <person name="Kaster A.-K."/>
            <person name="Ovreas L."/>
            <person name="Rohde M."/>
            <person name="Galperin M.Y."/>
            <person name="Jogler C."/>
        </authorList>
    </citation>
    <scope>NUCLEOTIDE SEQUENCE [LARGE SCALE GENOMIC DNA]</scope>
    <source>
        <strain evidence="2 3">CA12</strain>
    </source>
</reference>
<dbReference type="RefSeq" id="WP_145356580.1">
    <property type="nucleotide sequence ID" value="NZ_CP036265.1"/>
</dbReference>
<sequence length="99" mass="11420">MGLPNVSEPSIDPRAGEQRPFTEEERAEIVRRGNEIFERDVRPTLPPNPPNHFILIDVNGGGWEIDPDYVAASDRLYARFPNACGYARRLATRWVEQWR</sequence>
<organism evidence="2 3">
    <name type="scientific">Alienimonas californiensis</name>
    <dbReference type="NCBI Taxonomy" id="2527989"/>
    <lineage>
        <taxon>Bacteria</taxon>
        <taxon>Pseudomonadati</taxon>
        <taxon>Planctomycetota</taxon>
        <taxon>Planctomycetia</taxon>
        <taxon>Planctomycetales</taxon>
        <taxon>Planctomycetaceae</taxon>
        <taxon>Alienimonas</taxon>
    </lineage>
</organism>
<evidence type="ECO:0000313" key="2">
    <source>
        <dbReference type="EMBL" id="QDT13959.1"/>
    </source>
</evidence>
<feature type="region of interest" description="Disordered" evidence="1">
    <location>
        <begin position="1"/>
        <end position="25"/>
    </location>
</feature>